<dbReference type="GO" id="GO:0003676">
    <property type="term" value="F:nucleic acid binding"/>
    <property type="evidence" value="ECO:0007669"/>
    <property type="project" value="InterPro"/>
</dbReference>
<dbReference type="EMBL" id="BGPR01121143">
    <property type="protein sequence ID" value="GBN20652.1"/>
    <property type="molecule type" value="Genomic_DNA"/>
</dbReference>
<dbReference type="InterPro" id="IPR036397">
    <property type="entry name" value="RNaseH_sf"/>
</dbReference>
<accession>A0A4Y2M1M1</accession>
<dbReference type="Proteomes" id="UP000499080">
    <property type="component" value="Unassembled WGS sequence"/>
</dbReference>
<proteinExistence type="predicted"/>
<protein>
    <submittedName>
        <fullName evidence="1">Uncharacterized protein</fullName>
    </submittedName>
</protein>
<name>A0A4Y2M1M1_ARAVE</name>
<gene>
    <name evidence="1" type="ORF">AVEN_224430_1</name>
</gene>
<dbReference type="PANTHER" id="PTHR47326:SF1">
    <property type="entry name" value="HTH PSQ-TYPE DOMAIN-CONTAINING PROTEIN"/>
    <property type="match status" value="1"/>
</dbReference>
<evidence type="ECO:0000313" key="2">
    <source>
        <dbReference type="Proteomes" id="UP000499080"/>
    </source>
</evidence>
<dbReference type="OrthoDB" id="6426896at2759"/>
<organism evidence="1 2">
    <name type="scientific">Araneus ventricosus</name>
    <name type="common">Orbweaver spider</name>
    <name type="synonym">Epeira ventricosa</name>
    <dbReference type="NCBI Taxonomy" id="182803"/>
    <lineage>
        <taxon>Eukaryota</taxon>
        <taxon>Metazoa</taxon>
        <taxon>Ecdysozoa</taxon>
        <taxon>Arthropoda</taxon>
        <taxon>Chelicerata</taxon>
        <taxon>Arachnida</taxon>
        <taxon>Araneae</taxon>
        <taxon>Araneomorphae</taxon>
        <taxon>Entelegynae</taxon>
        <taxon>Araneoidea</taxon>
        <taxon>Araneidae</taxon>
        <taxon>Araneus</taxon>
    </lineage>
</organism>
<keyword evidence="2" id="KW-1185">Reference proteome</keyword>
<dbReference type="PANTHER" id="PTHR47326">
    <property type="entry name" value="TRANSPOSABLE ELEMENT TC3 TRANSPOSASE-LIKE PROTEIN"/>
    <property type="match status" value="1"/>
</dbReference>
<sequence>MQQAIEDDDDLAATLIFSEEATFHLSGKVNCHNARVWGTELPHVIVEKGRDSPKVNVFCAISKTKLYGPFFFIEQGVTASVYLDMLQLFPQLTRLSSFNRTGLHLTEAQLSASFSTENCHIAG</sequence>
<comment type="caution">
    <text evidence="1">The sequence shown here is derived from an EMBL/GenBank/DDBJ whole genome shotgun (WGS) entry which is preliminary data.</text>
</comment>
<reference evidence="1 2" key="1">
    <citation type="journal article" date="2019" name="Sci. Rep.">
        <title>Orb-weaving spider Araneus ventricosus genome elucidates the spidroin gene catalogue.</title>
        <authorList>
            <person name="Kono N."/>
            <person name="Nakamura H."/>
            <person name="Ohtoshi R."/>
            <person name="Moran D.A.P."/>
            <person name="Shinohara A."/>
            <person name="Yoshida Y."/>
            <person name="Fujiwara M."/>
            <person name="Mori M."/>
            <person name="Tomita M."/>
            <person name="Arakawa K."/>
        </authorList>
    </citation>
    <scope>NUCLEOTIDE SEQUENCE [LARGE SCALE GENOMIC DNA]</scope>
</reference>
<dbReference type="AlphaFoldDB" id="A0A4Y2M1M1"/>
<dbReference type="Gene3D" id="3.30.420.10">
    <property type="entry name" value="Ribonuclease H-like superfamily/Ribonuclease H"/>
    <property type="match status" value="1"/>
</dbReference>
<evidence type="ECO:0000313" key="1">
    <source>
        <dbReference type="EMBL" id="GBN20652.1"/>
    </source>
</evidence>